<dbReference type="InterPro" id="IPR000602">
    <property type="entry name" value="Glyco_hydro_38_N"/>
</dbReference>
<reference evidence="6" key="2">
    <citation type="journal article" date="2021" name="PeerJ">
        <title>Extensive microbial diversity within the chicken gut microbiome revealed by metagenomics and culture.</title>
        <authorList>
            <person name="Gilroy R."/>
            <person name="Ravi A."/>
            <person name="Getino M."/>
            <person name="Pursley I."/>
            <person name="Horton D.L."/>
            <person name="Alikhan N.F."/>
            <person name="Baker D."/>
            <person name="Gharbi K."/>
            <person name="Hall N."/>
            <person name="Watson M."/>
            <person name="Adriaenssens E.M."/>
            <person name="Foster-Nyarko E."/>
            <person name="Jarju S."/>
            <person name="Secka A."/>
            <person name="Antonio M."/>
            <person name="Oren A."/>
            <person name="Chaudhuri R.R."/>
            <person name="La Ragione R."/>
            <person name="Hildebrand F."/>
            <person name="Pallen M.J."/>
        </authorList>
    </citation>
    <scope>NUCLEOTIDE SEQUENCE</scope>
    <source>
        <strain evidence="6">13361</strain>
    </source>
</reference>
<dbReference type="EMBL" id="DVFK01000116">
    <property type="protein sequence ID" value="HIQ68587.1"/>
    <property type="molecule type" value="Genomic_DNA"/>
</dbReference>
<dbReference type="CDD" id="cd10789">
    <property type="entry name" value="GH38N_AMII_ER_cytosolic"/>
    <property type="match status" value="1"/>
</dbReference>
<evidence type="ECO:0000259" key="5">
    <source>
        <dbReference type="SMART" id="SM00872"/>
    </source>
</evidence>
<dbReference type="InterPro" id="IPR011013">
    <property type="entry name" value="Gal_mutarotase_sf_dom"/>
</dbReference>
<proteinExistence type="inferred from homology"/>
<dbReference type="PANTHER" id="PTHR46017">
    <property type="entry name" value="ALPHA-MANNOSIDASE 2C1"/>
    <property type="match status" value="1"/>
</dbReference>
<gene>
    <name evidence="6" type="ORF">IAB74_08785</name>
</gene>
<dbReference type="InterPro" id="IPR027291">
    <property type="entry name" value="Glyco_hydro_38_N_sf"/>
</dbReference>
<dbReference type="Pfam" id="PF01074">
    <property type="entry name" value="Glyco_hydro_38N"/>
    <property type="match status" value="1"/>
</dbReference>
<evidence type="ECO:0000256" key="3">
    <source>
        <dbReference type="ARBA" id="ARBA00022801"/>
    </source>
</evidence>
<dbReference type="Pfam" id="PF09261">
    <property type="entry name" value="Alpha-mann_mid"/>
    <property type="match status" value="1"/>
</dbReference>
<dbReference type="Pfam" id="PF07748">
    <property type="entry name" value="Glyco_hydro_38C"/>
    <property type="match status" value="1"/>
</dbReference>
<dbReference type="InterPro" id="IPR037094">
    <property type="entry name" value="Glyco_hydro_38_cen_sf"/>
</dbReference>
<dbReference type="GO" id="GO:0004559">
    <property type="term" value="F:alpha-mannosidase activity"/>
    <property type="evidence" value="ECO:0007669"/>
    <property type="project" value="InterPro"/>
</dbReference>
<reference evidence="6" key="1">
    <citation type="submission" date="2020-10" db="EMBL/GenBank/DDBJ databases">
        <authorList>
            <person name="Gilroy R."/>
        </authorList>
    </citation>
    <scope>NUCLEOTIDE SEQUENCE</scope>
    <source>
        <strain evidence="6">13361</strain>
    </source>
</reference>
<dbReference type="InterPro" id="IPR011682">
    <property type="entry name" value="Glyco_hydro_38_C"/>
</dbReference>
<evidence type="ECO:0000256" key="2">
    <source>
        <dbReference type="ARBA" id="ARBA00022723"/>
    </source>
</evidence>
<dbReference type="GO" id="GO:0030246">
    <property type="term" value="F:carbohydrate binding"/>
    <property type="evidence" value="ECO:0007669"/>
    <property type="project" value="InterPro"/>
</dbReference>
<dbReference type="InterPro" id="IPR015341">
    <property type="entry name" value="Glyco_hydro_38_cen"/>
</dbReference>
<protein>
    <submittedName>
        <fullName evidence="6">Alpha-mannosidase</fullName>
    </submittedName>
</protein>
<dbReference type="Gene3D" id="2.70.98.30">
    <property type="entry name" value="Golgi alpha-mannosidase II, domain 4"/>
    <property type="match status" value="1"/>
</dbReference>
<dbReference type="PANTHER" id="PTHR46017:SF1">
    <property type="entry name" value="ALPHA-MANNOSIDASE 2C1"/>
    <property type="match status" value="1"/>
</dbReference>
<dbReference type="GO" id="GO:0046872">
    <property type="term" value="F:metal ion binding"/>
    <property type="evidence" value="ECO:0007669"/>
    <property type="project" value="UniProtKB-KW"/>
</dbReference>
<evidence type="ECO:0000313" key="6">
    <source>
        <dbReference type="EMBL" id="HIQ68587.1"/>
    </source>
</evidence>
<keyword evidence="3" id="KW-0378">Hydrolase</keyword>
<dbReference type="GO" id="GO:0006013">
    <property type="term" value="P:mannose metabolic process"/>
    <property type="evidence" value="ECO:0007669"/>
    <property type="project" value="InterPro"/>
</dbReference>
<evidence type="ECO:0000256" key="1">
    <source>
        <dbReference type="ARBA" id="ARBA00009792"/>
    </source>
</evidence>
<dbReference type="SUPFAM" id="SSF88713">
    <property type="entry name" value="Glycoside hydrolase/deacetylase"/>
    <property type="match status" value="1"/>
</dbReference>
<dbReference type="AlphaFoldDB" id="A0A9D1CMR2"/>
<dbReference type="SUPFAM" id="SSF74650">
    <property type="entry name" value="Galactose mutarotase-like"/>
    <property type="match status" value="1"/>
</dbReference>
<evidence type="ECO:0000256" key="4">
    <source>
        <dbReference type="ARBA" id="ARBA00023295"/>
    </source>
</evidence>
<dbReference type="Gene3D" id="1.20.1270.50">
    <property type="entry name" value="Glycoside hydrolase family 38, central domain"/>
    <property type="match status" value="1"/>
</dbReference>
<dbReference type="InterPro" id="IPR028995">
    <property type="entry name" value="Glyco_hydro_57/38_cen_sf"/>
</dbReference>
<evidence type="ECO:0000313" key="7">
    <source>
        <dbReference type="Proteomes" id="UP000886796"/>
    </source>
</evidence>
<sequence>MKDLYMIGNSHIDPVWFWTWEEGMQEVKATLSSALDRMEEYPEFRFTCSSTAFLEWIERIDPELFSRLKERIQEGRMELVGGWFIEPDCLLPCGEAFVRHGLYGQHYLQEKLGVRCHIGFNIDSFGHSGALPQILSKSGMDTYVFMRPRIQQSLFCWEGPDGSRVQALCLPGEYTTWFHDPTVKNIQDTLDRTPQWDKMAAFYGVGDHGGGPTKANIESIRSLKDSFPDTRLHFDTLDTFFREADTENQPTLTGPFEKINPGCYSIDAPFKHLYRQTEQRLMEADRLMGMVQLAGGGWMPETAQMKNLWKLLLFNEFHDTFGGTTIRAGRNEAMMQMASVSAQAGIIRGIAMQKLCQQIPTGDYGFPLFVCNASSQPYRGLVEAELEWFCQDNLKLMDNKGNEVPYQRIHTDAKVRHTTLGGRRRFLFQAEVPAYGVQVFYVSRDKATLLENDHFEIQNPDCLTLDNGIIRVSFDPATGGLTRLTQLATGYESLSAPVRLCLYRDERDAWGGRQGRIYEDRQVAFTLDSMEKIESGSLREVIRVRSHFEDTRAEMHYILEKGADALQVELLLRFNHPWHLMKLALPMPAIASTTAETAYGVHHRPYEAETEFNMHRFLDAAEENGSGLTIANDSKYAFNLVGNEVRLTLTRSAIFAQGNSKDWYNTVETYEYTDLGEHRVKLLLRPHKAPASGADLYGLAERLTVKCQYLMDSVHRNPQKGADIREGFIGVDKANVRPVLVKKAEIGDGMILRLLETDGLDTEATLRIGENTFPITLGHYAIETFRFEAGKLQRVNLLEEPQD</sequence>
<feature type="domain" description="Glycoside hydrolase family 38 central" evidence="5">
    <location>
        <begin position="262"/>
        <end position="337"/>
    </location>
</feature>
<dbReference type="SUPFAM" id="SSF88688">
    <property type="entry name" value="Families 57/38 glycoside transferase middle domain"/>
    <property type="match status" value="1"/>
</dbReference>
<accession>A0A9D1CMR2</accession>
<name>A0A9D1CMR2_9FIRM</name>
<comment type="similarity">
    <text evidence="1">Belongs to the glycosyl hydrolase 38 family.</text>
</comment>
<dbReference type="InterPro" id="IPR011330">
    <property type="entry name" value="Glyco_hydro/deAcase_b/a-brl"/>
</dbReference>
<dbReference type="Proteomes" id="UP000886796">
    <property type="component" value="Unassembled WGS sequence"/>
</dbReference>
<comment type="caution">
    <text evidence="6">The sequence shown here is derived from an EMBL/GenBank/DDBJ whole genome shotgun (WGS) entry which is preliminary data.</text>
</comment>
<dbReference type="GO" id="GO:0009313">
    <property type="term" value="P:oligosaccharide catabolic process"/>
    <property type="evidence" value="ECO:0007669"/>
    <property type="project" value="TreeGrafter"/>
</dbReference>
<dbReference type="Gene3D" id="3.20.110.10">
    <property type="entry name" value="Glycoside hydrolase 38, N terminal domain"/>
    <property type="match status" value="1"/>
</dbReference>
<organism evidence="6 7">
    <name type="scientific">Candidatus Faecousia excrementigallinarum</name>
    <dbReference type="NCBI Taxonomy" id="2840806"/>
    <lineage>
        <taxon>Bacteria</taxon>
        <taxon>Bacillati</taxon>
        <taxon>Bacillota</taxon>
        <taxon>Clostridia</taxon>
        <taxon>Eubacteriales</taxon>
        <taxon>Oscillospiraceae</taxon>
        <taxon>Faecousia</taxon>
    </lineage>
</organism>
<keyword evidence="4" id="KW-0326">Glycosidase</keyword>
<dbReference type="SMART" id="SM00872">
    <property type="entry name" value="Alpha-mann_mid"/>
    <property type="match status" value="1"/>
</dbReference>
<keyword evidence="2" id="KW-0479">Metal-binding</keyword>